<dbReference type="PANTHER" id="PTHR43337:SF1">
    <property type="entry name" value="XANTHINE_URACIL PERMEASE C887.17-RELATED"/>
    <property type="match status" value="1"/>
</dbReference>
<evidence type="ECO:0000256" key="5">
    <source>
        <dbReference type="ARBA" id="ARBA00022989"/>
    </source>
</evidence>
<feature type="transmembrane region" description="Helical" evidence="8">
    <location>
        <begin position="324"/>
        <end position="348"/>
    </location>
</feature>
<keyword evidence="6 8" id="KW-0472">Membrane</keyword>
<feature type="transmembrane region" description="Helical" evidence="8">
    <location>
        <begin position="144"/>
        <end position="163"/>
    </location>
</feature>
<feature type="transmembrane region" description="Helical" evidence="8">
    <location>
        <begin position="169"/>
        <end position="188"/>
    </location>
</feature>
<evidence type="ECO:0000256" key="8">
    <source>
        <dbReference type="SAM" id="Phobius"/>
    </source>
</evidence>
<keyword evidence="10" id="KW-1185">Reference proteome</keyword>
<evidence type="ECO:0000313" key="9">
    <source>
        <dbReference type="EMBL" id="PKH43661.1"/>
    </source>
</evidence>
<feature type="transmembrane region" description="Helical" evidence="8">
    <location>
        <begin position="416"/>
        <end position="435"/>
    </location>
</feature>
<feature type="transmembrane region" description="Helical" evidence="8">
    <location>
        <begin position="120"/>
        <end position="137"/>
    </location>
</feature>
<evidence type="ECO:0000256" key="2">
    <source>
        <dbReference type="ARBA" id="ARBA00005697"/>
    </source>
</evidence>
<keyword evidence="4 8" id="KW-0812">Transmembrane</keyword>
<evidence type="ECO:0000256" key="4">
    <source>
        <dbReference type="ARBA" id="ARBA00022692"/>
    </source>
</evidence>
<evidence type="ECO:0000313" key="10">
    <source>
        <dbReference type="Proteomes" id="UP000233565"/>
    </source>
</evidence>
<feature type="transmembrane region" description="Helical" evidence="8">
    <location>
        <begin position="78"/>
        <end position="100"/>
    </location>
</feature>
<evidence type="ECO:0000256" key="3">
    <source>
        <dbReference type="ARBA" id="ARBA00022448"/>
    </source>
</evidence>
<dbReference type="Pfam" id="PF00860">
    <property type="entry name" value="Xan_ur_permease"/>
    <property type="match status" value="1"/>
</dbReference>
<reference evidence="9 10" key="1">
    <citation type="submission" date="2017-12" db="EMBL/GenBank/DDBJ databases">
        <title>Pharmacopeia of the Arctic Ocean.</title>
        <authorList>
            <person name="Collins E."/>
            <person name="Ducluzeau A.-L."/>
        </authorList>
    </citation>
    <scope>NUCLEOTIDE SEQUENCE [LARGE SCALE GENOMIC DNA]</scope>
    <source>
        <strain evidence="9 10">DSM 23325</strain>
    </source>
</reference>
<comment type="caution">
    <text evidence="9">The sequence shown here is derived from an EMBL/GenBank/DDBJ whole genome shotgun (WGS) entry which is preliminary data.</text>
</comment>
<dbReference type="EMBL" id="PJBV01000011">
    <property type="protein sequence ID" value="PKH43661.1"/>
    <property type="molecule type" value="Genomic_DNA"/>
</dbReference>
<comment type="subcellular location">
    <subcellularLocation>
        <location evidence="1">Endomembrane system</location>
        <topology evidence="1">Multi-pass membrane protein</topology>
    </subcellularLocation>
</comment>
<gene>
    <name evidence="9" type="ORF">CXG46_04200</name>
</gene>
<keyword evidence="5 8" id="KW-1133">Transmembrane helix</keyword>
<keyword evidence="3" id="KW-0813">Transport</keyword>
<feature type="transmembrane region" description="Helical" evidence="8">
    <location>
        <begin position="271"/>
        <end position="289"/>
    </location>
</feature>
<proteinExistence type="inferred from homology"/>
<accession>A0ABX4R0V3</accession>
<evidence type="ECO:0000256" key="1">
    <source>
        <dbReference type="ARBA" id="ARBA00004127"/>
    </source>
</evidence>
<comment type="similarity">
    <text evidence="2">Belongs to the nucleobase:cation symporter-2 (NCS2) (TC 2.A.40) family. Azg-like subfamily.</text>
</comment>
<feature type="transmembrane region" description="Helical" evidence="8">
    <location>
        <begin position="200"/>
        <end position="224"/>
    </location>
</feature>
<dbReference type="InterPro" id="IPR045018">
    <property type="entry name" value="Azg-like"/>
</dbReference>
<protein>
    <submittedName>
        <fullName evidence="9">NCS2 family permease</fullName>
    </submittedName>
</protein>
<feature type="transmembrane region" description="Helical" evidence="8">
    <location>
        <begin position="470"/>
        <end position="499"/>
    </location>
</feature>
<organism evidence="9 10">
    <name type="scientific">Nocardioides alpinus</name>
    <dbReference type="NCBI Taxonomy" id="748909"/>
    <lineage>
        <taxon>Bacteria</taxon>
        <taxon>Bacillati</taxon>
        <taxon>Actinomycetota</taxon>
        <taxon>Actinomycetes</taxon>
        <taxon>Propionibacteriales</taxon>
        <taxon>Nocardioidaceae</taxon>
        <taxon>Nocardioides</taxon>
    </lineage>
</organism>
<evidence type="ECO:0000256" key="7">
    <source>
        <dbReference type="SAM" id="MobiDB-lite"/>
    </source>
</evidence>
<feature type="region of interest" description="Disordered" evidence="7">
    <location>
        <begin position="31"/>
        <end position="53"/>
    </location>
</feature>
<sequence length="534" mass="55469">MKVRLPISCCVGCSSPRSTSSTLHARRCTKHGRSTVLPHSRPVTDDTTTAPPPRKATGLDGFFQITARGSTVGREVRGGVVTFLTMAYIVVLNPLILGFVPDSTGAFLGGGPGDGSNLPVIAAGTALVAGLLTILMGSVANFPLALATGLGLNAFVANAIATRSTWADAMGLVVLEGLIILVLVLTGFRKAVFHAVPQQLKIAISVGIGLFIALIGFVDAGFVTRIPDAFQTTVPVQLGNGGTLTGWPVLVFAIGVILIIALWVRQVRGAILISIVATTVLAFVLQAVLDLGSVAVDGPGNWSLNVPEFNGFVDVPDFGTLGEFSLFGAFSSVGFLAALLLAFTLLLADFFDTMGTMTAIGAEAGLNDEEGIPPHSQRILIVDSIGAVAGGAAGVSSNTSYIESASGVGEGARTGLASVVTGLLFLLTTFFAPIVEAIPSEAAVPALVLVGFLMMQQVKGIDWDDLEIAIPAFLTIVLMPFTYSISVGIGAGFLAYVLIKLVIGKFREVHPLMWLVAALFVVYFAIAPLTSWLT</sequence>
<dbReference type="InterPro" id="IPR006043">
    <property type="entry name" value="NCS2"/>
</dbReference>
<dbReference type="PANTHER" id="PTHR43337">
    <property type="entry name" value="XANTHINE/URACIL PERMEASE C887.17-RELATED"/>
    <property type="match status" value="1"/>
</dbReference>
<dbReference type="Proteomes" id="UP000233565">
    <property type="component" value="Unassembled WGS sequence"/>
</dbReference>
<feature type="transmembrane region" description="Helical" evidence="8">
    <location>
        <begin position="244"/>
        <end position="264"/>
    </location>
</feature>
<evidence type="ECO:0000256" key="6">
    <source>
        <dbReference type="ARBA" id="ARBA00023136"/>
    </source>
</evidence>
<name>A0ABX4R0V3_9ACTN</name>
<feature type="transmembrane region" description="Helical" evidence="8">
    <location>
        <begin position="511"/>
        <end position="533"/>
    </location>
</feature>